<evidence type="ECO:0000313" key="1">
    <source>
        <dbReference type="EMBL" id="TEY76047.1"/>
    </source>
</evidence>
<sequence>MLIDKCGRSEQHSYELAMMWEGFGPALSMTEHSTWQKWLGSNDGIPIHSVIMENMRSEGAVPDNLAVQTIDPECTDVH</sequence>
<accession>A0A4Y8D9S0</accession>
<dbReference type="OrthoDB" id="3455167at2759"/>
<organism evidence="1 2">
    <name type="scientific">Botryotinia calthae</name>
    <dbReference type="NCBI Taxonomy" id="38488"/>
    <lineage>
        <taxon>Eukaryota</taxon>
        <taxon>Fungi</taxon>
        <taxon>Dikarya</taxon>
        <taxon>Ascomycota</taxon>
        <taxon>Pezizomycotina</taxon>
        <taxon>Leotiomycetes</taxon>
        <taxon>Helotiales</taxon>
        <taxon>Sclerotiniaceae</taxon>
        <taxon>Botryotinia</taxon>
    </lineage>
</organism>
<evidence type="ECO:0000313" key="2">
    <source>
        <dbReference type="Proteomes" id="UP000297299"/>
    </source>
</evidence>
<dbReference type="EMBL" id="PHWZ01000061">
    <property type="protein sequence ID" value="TEY76047.1"/>
    <property type="molecule type" value="Genomic_DNA"/>
</dbReference>
<gene>
    <name evidence="1" type="ORF">BOTCAL_0061g00060</name>
</gene>
<keyword evidence="2" id="KW-1185">Reference proteome</keyword>
<protein>
    <submittedName>
        <fullName evidence="1">Uncharacterized protein</fullName>
    </submittedName>
</protein>
<dbReference type="Proteomes" id="UP000297299">
    <property type="component" value="Unassembled WGS sequence"/>
</dbReference>
<proteinExistence type="predicted"/>
<comment type="caution">
    <text evidence="1">The sequence shown here is derived from an EMBL/GenBank/DDBJ whole genome shotgun (WGS) entry which is preliminary data.</text>
</comment>
<name>A0A4Y8D9S0_9HELO</name>
<dbReference type="AlphaFoldDB" id="A0A4Y8D9S0"/>
<reference evidence="1 2" key="1">
    <citation type="submission" date="2017-11" db="EMBL/GenBank/DDBJ databases">
        <title>Comparative genomics of Botrytis spp.</title>
        <authorList>
            <person name="Valero-Jimenez C.A."/>
            <person name="Tapia P."/>
            <person name="Veloso J."/>
            <person name="Silva-Moreno E."/>
            <person name="Staats M."/>
            <person name="Valdes J.H."/>
            <person name="Van Kan J.A.L."/>
        </authorList>
    </citation>
    <scope>NUCLEOTIDE SEQUENCE [LARGE SCALE GENOMIC DNA]</scope>
    <source>
        <strain evidence="1 2">MUCL2830</strain>
    </source>
</reference>